<dbReference type="Proteomes" id="UP001465755">
    <property type="component" value="Unassembled WGS sequence"/>
</dbReference>
<gene>
    <name evidence="6" type="ORF">WJX73_006305</name>
</gene>
<dbReference type="GO" id="GO:0051879">
    <property type="term" value="F:Hsp90 protein binding"/>
    <property type="evidence" value="ECO:0007669"/>
    <property type="project" value="TreeGrafter"/>
</dbReference>
<keyword evidence="3" id="KW-0677">Repeat</keyword>
<reference evidence="6 7" key="1">
    <citation type="journal article" date="2024" name="Nat. Commun.">
        <title>Phylogenomics reveals the evolutionary origins of lichenization in chlorophyte algae.</title>
        <authorList>
            <person name="Puginier C."/>
            <person name="Libourel C."/>
            <person name="Otte J."/>
            <person name="Skaloud P."/>
            <person name="Haon M."/>
            <person name="Grisel S."/>
            <person name="Petersen M."/>
            <person name="Berrin J.G."/>
            <person name="Delaux P.M."/>
            <person name="Dal Grande F."/>
            <person name="Keller J."/>
        </authorList>
    </citation>
    <scope>NUCLEOTIDE SEQUENCE [LARGE SCALE GENOMIC DNA]</scope>
    <source>
        <strain evidence="6 7">SAG 2036</strain>
    </source>
</reference>
<evidence type="ECO:0000256" key="4">
    <source>
        <dbReference type="ARBA" id="ARBA00022803"/>
    </source>
</evidence>
<proteinExistence type="predicted"/>
<dbReference type="SUPFAM" id="SSF48452">
    <property type="entry name" value="TPR-like"/>
    <property type="match status" value="1"/>
</dbReference>
<evidence type="ECO:0000256" key="5">
    <source>
        <dbReference type="PROSITE-ProRule" id="PRU00339"/>
    </source>
</evidence>
<organism evidence="6 7">
    <name type="scientific">Symbiochloris irregularis</name>
    <dbReference type="NCBI Taxonomy" id="706552"/>
    <lineage>
        <taxon>Eukaryota</taxon>
        <taxon>Viridiplantae</taxon>
        <taxon>Chlorophyta</taxon>
        <taxon>core chlorophytes</taxon>
        <taxon>Trebouxiophyceae</taxon>
        <taxon>Trebouxiales</taxon>
        <taxon>Trebouxiaceae</taxon>
        <taxon>Symbiochloris</taxon>
    </lineage>
</organism>
<dbReference type="AlphaFoldDB" id="A0AAW1NMS8"/>
<sequence>MGEEEQSPPADTLKDQGNREFKAGNWLKAAAIYTRAIKDDPENSVLYSNRCAALLKLNKVTKALDDANSCIRLSGSWEKGYFRKGAALEALHRYDEALEAYQQAAKLNPSSAVHDKE</sequence>
<feature type="repeat" description="TPR" evidence="5">
    <location>
        <begin position="78"/>
        <end position="111"/>
    </location>
</feature>
<dbReference type="EMBL" id="JALJOQ010000252">
    <property type="protein sequence ID" value="KAK9787259.1"/>
    <property type="molecule type" value="Genomic_DNA"/>
</dbReference>
<evidence type="ECO:0000313" key="6">
    <source>
        <dbReference type="EMBL" id="KAK9787259.1"/>
    </source>
</evidence>
<dbReference type="Gene3D" id="1.25.40.10">
    <property type="entry name" value="Tetratricopeptide repeat domain"/>
    <property type="match status" value="1"/>
</dbReference>
<dbReference type="FunFam" id="1.25.40.10:FF:000020">
    <property type="entry name" value="Stress-induced phosphoprotein 1"/>
    <property type="match status" value="1"/>
</dbReference>
<dbReference type="PROSITE" id="PS50005">
    <property type="entry name" value="TPR"/>
    <property type="match status" value="2"/>
</dbReference>
<accession>A0AAW1NMS8</accession>
<protein>
    <submittedName>
        <fullName evidence="6">Uncharacterized protein</fullName>
    </submittedName>
</protein>
<keyword evidence="2" id="KW-0963">Cytoplasm</keyword>
<name>A0AAW1NMS8_9CHLO</name>
<dbReference type="PROSITE" id="PS50293">
    <property type="entry name" value="TPR_REGION"/>
    <property type="match status" value="1"/>
</dbReference>
<dbReference type="Pfam" id="PF00515">
    <property type="entry name" value="TPR_1"/>
    <property type="match status" value="1"/>
</dbReference>
<evidence type="ECO:0000256" key="3">
    <source>
        <dbReference type="ARBA" id="ARBA00022737"/>
    </source>
</evidence>
<feature type="repeat" description="TPR" evidence="5">
    <location>
        <begin position="10"/>
        <end position="43"/>
    </location>
</feature>
<dbReference type="InterPro" id="IPR019734">
    <property type="entry name" value="TPR_rpt"/>
</dbReference>
<dbReference type="Pfam" id="PF13432">
    <property type="entry name" value="TPR_16"/>
    <property type="match status" value="1"/>
</dbReference>
<evidence type="ECO:0000256" key="2">
    <source>
        <dbReference type="ARBA" id="ARBA00022490"/>
    </source>
</evidence>
<evidence type="ECO:0000256" key="1">
    <source>
        <dbReference type="ARBA" id="ARBA00004496"/>
    </source>
</evidence>
<evidence type="ECO:0000313" key="7">
    <source>
        <dbReference type="Proteomes" id="UP001465755"/>
    </source>
</evidence>
<dbReference type="SMART" id="SM00028">
    <property type="entry name" value="TPR"/>
    <property type="match status" value="3"/>
</dbReference>
<keyword evidence="7" id="KW-1185">Reference proteome</keyword>
<keyword evidence="4 5" id="KW-0802">TPR repeat</keyword>
<dbReference type="GO" id="GO:0005737">
    <property type="term" value="C:cytoplasm"/>
    <property type="evidence" value="ECO:0007669"/>
    <property type="project" value="UniProtKB-SubCell"/>
</dbReference>
<dbReference type="InterPro" id="IPR011990">
    <property type="entry name" value="TPR-like_helical_dom_sf"/>
</dbReference>
<comment type="caution">
    <text evidence="6">The sequence shown here is derived from an EMBL/GenBank/DDBJ whole genome shotgun (WGS) entry which is preliminary data.</text>
</comment>
<dbReference type="PANTHER" id="PTHR22904:SF523">
    <property type="entry name" value="STRESS-INDUCED-PHOSPHOPROTEIN 1"/>
    <property type="match status" value="1"/>
</dbReference>
<dbReference type="PANTHER" id="PTHR22904">
    <property type="entry name" value="TPR REPEAT CONTAINING PROTEIN"/>
    <property type="match status" value="1"/>
</dbReference>
<comment type="subcellular location">
    <subcellularLocation>
        <location evidence="1">Cytoplasm</location>
    </subcellularLocation>
</comment>